<evidence type="ECO:0000313" key="1">
    <source>
        <dbReference type="EMBL" id="MFD0861674.1"/>
    </source>
</evidence>
<keyword evidence="2" id="KW-1185">Reference proteome</keyword>
<dbReference type="Proteomes" id="UP001596978">
    <property type="component" value="Unassembled WGS sequence"/>
</dbReference>
<sequence length="250" mass="28070">MRRIFAIIALAAITKNGTAQQAFTSGEKLTYAASYNMSGLMTELAQLTMETKKVETSKSTLLHLKCKASTYSKWDTFFKIRDLYETYWSTKTFRPLLYKRNIDEGGYKKMVKYTYNHKTGVVKSHMKKKGYDEHKTHKISEETLDVVSTIYQIRQIPIASVSPGESKTFKVLFDREEHPIKVTYKGKEFIKAGSLGTKECYKLAVSAKGGSINGTIYLTADSNKIPTLIKFNIPVGSGQLNLKTASGLAN</sequence>
<dbReference type="InterPro" id="IPR021457">
    <property type="entry name" value="DUF3108"/>
</dbReference>
<dbReference type="Pfam" id="PF11306">
    <property type="entry name" value="DUF3108"/>
    <property type="match status" value="1"/>
</dbReference>
<comment type="caution">
    <text evidence="1">The sequence shown here is derived from an EMBL/GenBank/DDBJ whole genome shotgun (WGS) entry which is preliminary data.</text>
</comment>
<proteinExistence type="predicted"/>
<organism evidence="1 2">
    <name type="scientific">Sungkyunkwania multivorans</name>
    <dbReference type="NCBI Taxonomy" id="1173618"/>
    <lineage>
        <taxon>Bacteria</taxon>
        <taxon>Pseudomonadati</taxon>
        <taxon>Bacteroidota</taxon>
        <taxon>Flavobacteriia</taxon>
        <taxon>Flavobacteriales</taxon>
        <taxon>Flavobacteriaceae</taxon>
        <taxon>Sungkyunkwania</taxon>
    </lineage>
</organism>
<protein>
    <submittedName>
        <fullName evidence="1">DUF3108 domain-containing protein</fullName>
    </submittedName>
</protein>
<reference evidence="2" key="1">
    <citation type="journal article" date="2019" name="Int. J. Syst. Evol. Microbiol.">
        <title>The Global Catalogue of Microorganisms (GCM) 10K type strain sequencing project: providing services to taxonomists for standard genome sequencing and annotation.</title>
        <authorList>
            <consortium name="The Broad Institute Genomics Platform"/>
            <consortium name="The Broad Institute Genome Sequencing Center for Infectious Disease"/>
            <person name="Wu L."/>
            <person name="Ma J."/>
        </authorList>
    </citation>
    <scope>NUCLEOTIDE SEQUENCE [LARGE SCALE GENOMIC DNA]</scope>
    <source>
        <strain evidence="2">CCUG 62952</strain>
    </source>
</reference>
<dbReference type="RefSeq" id="WP_386405129.1">
    <property type="nucleotide sequence ID" value="NZ_JBHTJH010000004.1"/>
</dbReference>
<dbReference type="EMBL" id="JBHTJH010000004">
    <property type="protein sequence ID" value="MFD0861674.1"/>
    <property type="molecule type" value="Genomic_DNA"/>
</dbReference>
<evidence type="ECO:0000313" key="2">
    <source>
        <dbReference type="Proteomes" id="UP001596978"/>
    </source>
</evidence>
<gene>
    <name evidence="1" type="ORF">ACFQ1M_05615</name>
</gene>
<accession>A0ABW3CV88</accession>
<name>A0ABW3CV88_9FLAO</name>